<keyword evidence="6 9" id="KW-0472">Membrane</keyword>
<proteinExistence type="inferred from homology"/>
<feature type="compositionally biased region" description="Basic and acidic residues" evidence="8">
    <location>
        <begin position="114"/>
        <end position="125"/>
    </location>
</feature>
<dbReference type="Gene3D" id="1.10.3730.20">
    <property type="match status" value="1"/>
</dbReference>
<accession>A0ABW5RJY0</accession>
<evidence type="ECO:0000256" key="8">
    <source>
        <dbReference type="SAM" id="MobiDB-lite"/>
    </source>
</evidence>
<keyword evidence="5 9" id="KW-1133">Transmembrane helix</keyword>
<comment type="caution">
    <text evidence="10">The sequence shown here is derived from an EMBL/GenBank/DDBJ whole genome shotgun (WGS) entry which is preliminary data.</text>
</comment>
<evidence type="ECO:0000256" key="5">
    <source>
        <dbReference type="ARBA" id="ARBA00022989"/>
    </source>
</evidence>
<comment type="similarity">
    <text evidence="7">Belongs to the drug/metabolite transporter (DMT) superfamily. Small multidrug resistance (SMR) (TC 2.A.7.1) family.</text>
</comment>
<dbReference type="Pfam" id="PF00893">
    <property type="entry name" value="Multi_Drug_Res"/>
    <property type="match status" value="1"/>
</dbReference>
<feature type="transmembrane region" description="Helical" evidence="9">
    <location>
        <begin position="57"/>
        <end position="76"/>
    </location>
</feature>
<evidence type="ECO:0000313" key="11">
    <source>
        <dbReference type="Proteomes" id="UP001597453"/>
    </source>
</evidence>
<dbReference type="PANTHER" id="PTHR30561:SF0">
    <property type="entry name" value="GUANIDINIUM EXPORTER"/>
    <property type="match status" value="1"/>
</dbReference>
<evidence type="ECO:0000256" key="7">
    <source>
        <dbReference type="RuleBase" id="RU003942"/>
    </source>
</evidence>
<keyword evidence="4 7" id="KW-0812">Transmembrane</keyword>
<feature type="compositionally biased region" description="Polar residues" evidence="8">
    <location>
        <begin position="128"/>
        <end position="137"/>
    </location>
</feature>
<dbReference type="Proteomes" id="UP001597453">
    <property type="component" value="Unassembled WGS sequence"/>
</dbReference>
<dbReference type="RefSeq" id="WP_066059416.1">
    <property type="nucleotide sequence ID" value="NZ_JBHUNF010000006.1"/>
</dbReference>
<comment type="subcellular location">
    <subcellularLocation>
        <location evidence="1 7">Cell membrane</location>
        <topology evidence="1 7">Multi-pass membrane protein</topology>
    </subcellularLocation>
</comment>
<evidence type="ECO:0000256" key="4">
    <source>
        <dbReference type="ARBA" id="ARBA00022692"/>
    </source>
</evidence>
<evidence type="ECO:0000256" key="6">
    <source>
        <dbReference type="ARBA" id="ARBA00023136"/>
    </source>
</evidence>
<dbReference type="EMBL" id="JBHUNF010000006">
    <property type="protein sequence ID" value="MFD2675370.1"/>
    <property type="molecule type" value="Genomic_DNA"/>
</dbReference>
<reference evidence="11" key="1">
    <citation type="journal article" date="2019" name="Int. J. Syst. Evol. Microbiol.">
        <title>The Global Catalogue of Microorganisms (GCM) 10K type strain sequencing project: providing services to taxonomists for standard genome sequencing and annotation.</title>
        <authorList>
            <consortium name="The Broad Institute Genomics Platform"/>
            <consortium name="The Broad Institute Genome Sequencing Center for Infectious Disease"/>
            <person name="Wu L."/>
            <person name="Ma J."/>
        </authorList>
    </citation>
    <scope>NUCLEOTIDE SEQUENCE [LARGE SCALE GENOMIC DNA]</scope>
    <source>
        <strain evidence="11">TISTR 1511</strain>
    </source>
</reference>
<dbReference type="InterPro" id="IPR045324">
    <property type="entry name" value="Small_multidrug_res"/>
</dbReference>
<sequence>MPWIVLLLSSVFEAVWATALGYSQGFTQFWPTVVYVFASIASMLGLGWAAKHLPIGTAYAVWTGVGAALTVTWAMITGTEPFSLGKAACMVGIIGAVIGLKLLPSGEKSAYAVDRDASDGSREPDLTVDTTVNETAG</sequence>
<feature type="region of interest" description="Disordered" evidence="8">
    <location>
        <begin position="114"/>
        <end position="137"/>
    </location>
</feature>
<evidence type="ECO:0000256" key="3">
    <source>
        <dbReference type="ARBA" id="ARBA00022475"/>
    </source>
</evidence>
<dbReference type="SUPFAM" id="SSF103481">
    <property type="entry name" value="Multidrug resistance efflux transporter EmrE"/>
    <property type="match status" value="1"/>
</dbReference>
<dbReference type="InterPro" id="IPR000390">
    <property type="entry name" value="Small_drug/metabolite_transptr"/>
</dbReference>
<keyword evidence="2" id="KW-0813">Transport</keyword>
<dbReference type="InterPro" id="IPR037185">
    <property type="entry name" value="EmrE-like"/>
</dbReference>
<feature type="transmembrane region" description="Helical" evidence="9">
    <location>
        <begin position="33"/>
        <end position="50"/>
    </location>
</feature>
<protein>
    <submittedName>
        <fullName evidence="10">DMT family transporter</fullName>
    </submittedName>
</protein>
<dbReference type="PANTHER" id="PTHR30561">
    <property type="entry name" value="SMR FAMILY PROTON-DEPENDENT DRUG EFFLUX TRANSPORTER SUGE"/>
    <property type="match status" value="1"/>
</dbReference>
<organism evidence="10 11">
    <name type="scientific">Gulosibacter bifidus</name>
    <dbReference type="NCBI Taxonomy" id="272239"/>
    <lineage>
        <taxon>Bacteria</taxon>
        <taxon>Bacillati</taxon>
        <taxon>Actinomycetota</taxon>
        <taxon>Actinomycetes</taxon>
        <taxon>Micrococcales</taxon>
        <taxon>Microbacteriaceae</taxon>
        <taxon>Gulosibacter</taxon>
    </lineage>
</organism>
<keyword evidence="11" id="KW-1185">Reference proteome</keyword>
<evidence type="ECO:0000256" key="1">
    <source>
        <dbReference type="ARBA" id="ARBA00004651"/>
    </source>
</evidence>
<feature type="transmembrane region" description="Helical" evidence="9">
    <location>
        <begin position="82"/>
        <end position="103"/>
    </location>
</feature>
<keyword evidence="3" id="KW-1003">Cell membrane</keyword>
<evidence type="ECO:0000256" key="9">
    <source>
        <dbReference type="SAM" id="Phobius"/>
    </source>
</evidence>
<gene>
    <name evidence="10" type="ORF">ACFSUQ_08710</name>
</gene>
<evidence type="ECO:0000256" key="2">
    <source>
        <dbReference type="ARBA" id="ARBA00022448"/>
    </source>
</evidence>
<evidence type="ECO:0000313" key="10">
    <source>
        <dbReference type="EMBL" id="MFD2675370.1"/>
    </source>
</evidence>
<name>A0ABW5RJY0_9MICO</name>